<name>A0A7U2I799_PHANO</name>
<protein>
    <recommendedName>
        <fullName evidence="4">Cyanovirin-N domain-containing protein</fullName>
    </recommendedName>
</protein>
<evidence type="ECO:0000313" key="3">
    <source>
        <dbReference type="Proteomes" id="UP000663193"/>
    </source>
</evidence>
<evidence type="ECO:0000313" key="2">
    <source>
        <dbReference type="EMBL" id="QRD02632.1"/>
    </source>
</evidence>
<gene>
    <name evidence="2" type="ORF">JI435_307660</name>
</gene>
<dbReference type="VEuPathDB" id="FungiDB:JI435_307660"/>
<evidence type="ECO:0000256" key="1">
    <source>
        <dbReference type="SAM" id="SignalP"/>
    </source>
</evidence>
<organism evidence="2 3">
    <name type="scientific">Phaeosphaeria nodorum (strain SN15 / ATCC MYA-4574 / FGSC 10173)</name>
    <name type="common">Glume blotch fungus</name>
    <name type="synonym">Parastagonospora nodorum</name>
    <dbReference type="NCBI Taxonomy" id="321614"/>
    <lineage>
        <taxon>Eukaryota</taxon>
        <taxon>Fungi</taxon>
        <taxon>Dikarya</taxon>
        <taxon>Ascomycota</taxon>
        <taxon>Pezizomycotina</taxon>
        <taxon>Dothideomycetes</taxon>
        <taxon>Pleosporomycetidae</taxon>
        <taxon>Pleosporales</taxon>
        <taxon>Pleosporineae</taxon>
        <taxon>Phaeosphaeriaceae</taxon>
        <taxon>Parastagonospora</taxon>
    </lineage>
</organism>
<proteinExistence type="predicted"/>
<dbReference type="AlphaFoldDB" id="A0A7U2I799"/>
<reference evidence="3" key="1">
    <citation type="journal article" date="2021" name="BMC Genomics">
        <title>Chromosome-level genome assembly and manually-curated proteome of model necrotroph Parastagonospora nodorum Sn15 reveals a genome-wide trove of candidate effector homologs, and redundancy of virulence-related functions within an accessory chromosome.</title>
        <authorList>
            <person name="Bertazzoni S."/>
            <person name="Jones D.A.B."/>
            <person name="Phan H.T."/>
            <person name="Tan K.-C."/>
            <person name="Hane J.K."/>
        </authorList>
    </citation>
    <scope>NUCLEOTIDE SEQUENCE [LARGE SCALE GENOMIC DNA]</scope>
    <source>
        <strain evidence="3">SN15 / ATCC MYA-4574 / FGSC 10173)</strain>
    </source>
</reference>
<dbReference type="Proteomes" id="UP000663193">
    <property type="component" value="Chromosome 14"/>
</dbReference>
<accession>A0A7U2I799</accession>
<feature type="chain" id="PRO_5031562700" description="Cyanovirin-N domain-containing protein" evidence="1">
    <location>
        <begin position="18"/>
        <end position="113"/>
    </location>
</feature>
<keyword evidence="3" id="KW-1185">Reference proteome</keyword>
<evidence type="ECO:0008006" key="4">
    <source>
        <dbReference type="Google" id="ProtNLM"/>
    </source>
</evidence>
<dbReference type="EMBL" id="CP069036">
    <property type="protein sequence ID" value="QRD02632.1"/>
    <property type="molecule type" value="Genomic_DNA"/>
</dbReference>
<sequence length="113" mass="12135">MKSTLSTLALLFASANASVLFALSPDTNGGNAQKSWVVNRWTCHDLAIDNFDNQASWAFVEGGLANGCQLYENNNCTGNSVYIEKNNSNILGPGPVHLVDVGFDKVASSFQCF</sequence>
<keyword evidence="1" id="KW-0732">Signal</keyword>
<feature type="signal peptide" evidence="1">
    <location>
        <begin position="1"/>
        <end position="17"/>
    </location>
</feature>
<dbReference type="OrthoDB" id="3752100at2759"/>